<evidence type="ECO:0000313" key="1">
    <source>
        <dbReference type="EMBL" id="CAB9503110.1"/>
    </source>
</evidence>
<comment type="caution">
    <text evidence="1">The sequence shown here is derived from an EMBL/GenBank/DDBJ whole genome shotgun (WGS) entry which is preliminary data.</text>
</comment>
<protein>
    <submittedName>
        <fullName evidence="1">Uncharacterized protein</fullName>
    </submittedName>
</protein>
<sequence>MTVPTKNGDSLVSLLIAAHREGEPGRGQEGAGGGDFLTLFPKTHPPLCRAKLLEIIDSVLTSTADINEEEELITLERGINQVEVEDGKSSDKNAHAKN</sequence>
<name>A0A9N8H8C8_9STRA</name>
<gene>
    <name evidence="1" type="ORF">SEMRO_156_G070780.1</name>
</gene>
<accession>A0A9N8H8C8</accession>
<evidence type="ECO:0000313" key="2">
    <source>
        <dbReference type="Proteomes" id="UP001153069"/>
    </source>
</evidence>
<dbReference type="EMBL" id="CAICTM010000155">
    <property type="protein sequence ID" value="CAB9503110.1"/>
    <property type="molecule type" value="Genomic_DNA"/>
</dbReference>
<dbReference type="AlphaFoldDB" id="A0A9N8H8C8"/>
<keyword evidence="2" id="KW-1185">Reference proteome</keyword>
<dbReference type="Proteomes" id="UP001153069">
    <property type="component" value="Unassembled WGS sequence"/>
</dbReference>
<reference evidence="1" key="1">
    <citation type="submission" date="2020-06" db="EMBL/GenBank/DDBJ databases">
        <authorList>
            <consortium name="Plant Systems Biology data submission"/>
        </authorList>
    </citation>
    <scope>NUCLEOTIDE SEQUENCE</scope>
    <source>
        <strain evidence="1">D6</strain>
    </source>
</reference>
<organism evidence="1 2">
    <name type="scientific">Seminavis robusta</name>
    <dbReference type="NCBI Taxonomy" id="568900"/>
    <lineage>
        <taxon>Eukaryota</taxon>
        <taxon>Sar</taxon>
        <taxon>Stramenopiles</taxon>
        <taxon>Ochrophyta</taxon>
        <taxon>Bacillariophyta</taxon>
        <taxon>Bacillariophyceae</taxon>
        <taxon>Bacillariophycidae</taxon>
        <taxon>Naviculales</taxon>
        <taxon>Naviculaceae</taxon>
        <taxon>Seminavis</taxon>
    </lineage>
</organism>
<proteinExistence type="predicted"/>